<evidence type="ECO:0000313" key="1">
    <source>
        <dbReference type="EMBL" id="KAK4003938.1"/>
    </source>
</evidence>
<reference evidence="1 2" key="1">
    <citation type="journal article" date="2023" name="Nucleic Acids Res.">
        <title>The hologenome of Daphnia magna reveals possible DNA methylation and microbiome-mediated evolution of the host genome.</title>
        <authorList>
            <person name="Chaturvedi A."/>
            <person name="Li X."/>
            <person name="Dhandapani V."/>
            <person name="Marshall H."/>
            <person name="Kissane S."/>
            <person name="Cuenca-Cambronero M."/>
            <person name="Asole G."/>
            <person name="Calvet F."/>
            <person name="Ruiz-Romero M."/>
            <person name="Marangio P."/>
            <person name="Guigo R."/>
            <person name="Rago D."/>
            <person name="Mirbahai L."/>
            <person name="Eastwood N."/>
            <person name="Colbourne J.K."/>
            <person name="Zhou J."/>
            <person name="Mallon E."/>
            <person name="Orsini L."/>
        </authorList>
    </citation>
    <scope>NUCLEOTIDE SEQUENCE [LARGE SCALE GENOMIC DNA]</scope>
    <source>
        <strain evidence="1">LRV0_1</strain>
    </source>
</reference>
<gene>
    <name evidence="1" type="ORF">OUZ56_005685</name>
</gene>
<proteinExistence type="predicted"/>
<sequence>MKQQQNRIPSIKQQNRTMSRSVREYLKKRNITLNLSRNVFLGFQLKSLLNRTSFILVEFRFVRCKIMMNGNECYTYEWMDSNLWKELMEGTKELLQIYNMINKFSTFEPTTTSTPNLKLACILKENLIKTHIFLEPSRSNKDCFESVSKLKGMLVISVTLNKPGTDLQELHDVLSLYHKERQLKISSYFA</sequence>
<name>A0ABQ9YTH4_9CRUS</name>
<protein>
    <submittedName>
        <fullName evidence="1">Uncharacterized protein</fullName>
    </submittedName>
</protein>
<organism evidence="1 2">
    <name type="scientific">Daphnia magna</name>
    <dbReference type="NCBI Taxonomy" id="35525"/>
    <lineage>
        <taxon>Eukaryota</taxon>
        <taxon>Metazoa</taxon>
        <taxon>Ecdysozoa</taxon>
        <taxon>Arthropoda</taxon>
        <taxon>Crustacea</taxon>
        <taxon>Branchiopoda</taxon>
        <taxon>Diplostraca</taxon>
        <taxon>Cladocera</taxon>
        <taxon>Anomopoda</taxon>
        <taxon>Daphniidae</taxon>
        <taxon>Daphnia</taxon>
    </lineage>
</organism>
<comment type="caution">
    <text evidence="1">The sequence shown here is derived from an EMBL/GenBank/DDBJ whole genome shotgun (WGS) entry which is preliminary data.</text>
</comment>
<accession>A0ABQ9YTH4</accession>
<dbReference type="Proteomes" id="UP001234178">
    <property type="component" value="Unassembled WGS sequence"/>
</dbReference>
<evidence type="ECO:0000313" key="2">
    <source>
        <dbReference type="Proteomes" id="UP001234178"/>
    </source>
</evidence>
<dbReference type="EMBL" id="JAOYFB010000001">
    <property type="protein sequence ID" value="KAK4003938.1"/>
    <property type="molecule type" value="Genomic_DNA"/>
</dbReference>
<keyword evidence="2" id="KW-1185">Reference proteome</keyword>